<name>A0A840VFJ4_9BACT</name>
<dbReference type="EMBL" id="JACHFD010000014">
    <property type="protein sequence ID" value="MBB5352589.1"/>
    <property type="molecule type" value="Genomic_DNA"/>
</dbReference>
<feature type="region of interest" description="Disordered" evidence="3">
    <location>
        <begin position="90"/>
        <end position="134"/>
    </location>
</feature>
<keyword evidence="6" id="KW-1185">Reference proteome</keyword>
<feature type="compositionally biased region" description="Basic residues" evidence="3">
    <location>
        <begin position="120"/>
        <end position="134"/>
    </location>
</feature>
<protein>
    <submittedName>
        <fullName evidence="5">Protein subunit release factor B</fullName>
    </submittedName>
</protein>
<evidence type="ECO:0000256" key="3">
    <source>
        <dbReference type="SAM" id="MobiDB-lite"/>
    </source>
</evidence>
<proteinExistence type="inferred from homology"/>
<dbReference type="SUPFAM" id="SSF75620">
    <property type="entry name" value="Release factor"/>
    <property type="match status" value="1"/>
</dbReference>
<dbReference type="PANTHER" id="PTHR46203:SF1">
    <property type="entry name" value="MITOCHONDRIAL TRANSLATION RELEASE FACTOR IN RESCUE"/>
    <property type="match status" value="1"/>
</dbReference>
<dbReference type="InterPro" id="IPR052405">
    <property type="entry name" value="Mito_Transl_Release_Factor"/>
</dbReference>
<dbReference type="Proteomes" id="UP000557717">
    <property type="component" value="Unassembled WGS sequence"/>
</dbReference>
<reference evidence="5 6" key="1">
    <citation type="submission" date="2020-08" db="EMBL/GenBank/DDBJ databases">
        <title>Genomic Encyclopedia of Type Strains, Phase IV (KMG-IV): sequencing the most valuable type-strain genomes for metagenomic binning, comparative biology and taxonomic classification.</title>
        <authorList>
            <person name="Goeker M."/>
        </authorList>
    </citation>
    <scope>NUCLEOTIDE SEQUENCE [LARGE SCALE GENOMIC DNA]</scope>
    <source>
        <strain evidence="5 6">YC6886</strain>
    </source>
</reference>
<feature type="compositionally biased region" description="Basic residues" evidence="3">
    <location>
        <begin position="99"/>
        <end position="111"/>
    </location>
</feature>
<dbReference type="InterPro" id="IPR045853">
    <property type="entry name" value="Pep_chain_release_fac_I_sf"/>
</dbReference>
<evidence type="ECO:0000256" key="1">
    <source>
        <dbReference type="ARBA" id="ARBA00010835"/>
    </source>
</evidence>
<evidence type="ECO:0000259" key="4">
    <source>
        <dbReference type="Pfam" id="PF00472"/>
    </source>
</evidence>
<gene>
    <name evidence="5" type="ORF">HNR46_002837</name>
</gene>
<evidence type="ECO:0000313" key="5">
    <source>
        <dbReference type="EMBL" id="MBB5352589.1"/>
    </source>
</evidence>
<feature type="domain" description="Prokaryotic-type class I peptide chain release factors" evidence="4">
    <location>
        <begin position="19"/>
        <end position="118"/>
    </location>
</feature>
<comment type="similarity">
    <text evidence="1">Belongs to the prokaryotic/mitochondrial release factor family.</text>
</comment>
<dbReference type="InterPro" id="IPR000352">
    <property type="entry name" value="Pep_chain_release_fac_I"/>
</dbReference>
<organism evidence="5 6">
    <name type="scientific">Haloferula luteola</name>
    <dbReference type="NCBI Taxonomy" id="595692"/>
    <lineage>
        <taxon>Bacteria</taxon>
        <taxon>Pseudomonadati</taxon>
        <taxon>Verrucomicrobiota</taxon>
        <taxon>Verrucomicrobiia</taxon>
        <taxon>Verrucomicrobiales</taxon>
        <taxon>Verrucomicrobiaceae</taxon>
        <taxon>Haloferula</taxon>
    </lineage>
</organism>
<sequence>MISPEKQAALEERMAKLGVVEAELVEKFILGSGAGGQKINKTHSCVYLKHEPTGLEIKCQASRSRELNRFLARKELCDALDEIRLGRASKRRQEAEKIRRQKRRRSRRSKQRSIQDKRILSQKKNLRRSPGRDD</sequence>
<dbReference type="Gene3D" id="3.30.160.20">
    <property type="match status" value="1"/>
</dbReference>
<dbReference type="RefSeq" id="WP_184019755.1">
    <property type="nucleotide sequence ID" value="NZ_JACHFD010000014.1"/>
</dbReference>
<dbReference type="PANTHER" id="PTHR46203">
    <property type="entry name" value="PROBABLE PEPTIDE CHAIN RELEASE FACTOR C12ORF65"/>
    <property type="match status" value="1"/>
</dbReference>
<accession>A0A840VFJ4</accession>
<keyword evidence="2" id="KW-0809">Transit peptide</keyword>
<dbReference type="GO" id="GO:0003747">
    <property type="term" value="F:translation release factor activity"/>
    <property type="evidence" value="ECO:0007669"/>
    <property type="project" value="InterPro"/>
</dbReference>
<dbReference type="Pfam" id="PF00472">
    <property type="entry name" value="RF-1"/>
    <property type="match status" value="1"/>
</dbReference>
<comment type="caution">
    <text evidence="5">The sequence shown here is derived from an EMBL/GenBank/DDBJ whole genome shotgun (WGS) entry which is preliminary data.</text>
</comment>
<evidence type="ECO:0000256" key="2">
    <source>
        <dbReference type="ARBA" id="ARBA00022946"/>
    </source>
</evidence>
<evidence type="ECO:0000313" key="6">
    <source>
        <dbReference type="Proteomes" id="UP000557717"/>
    </source>
</evidence>
<dbReference type="AlphaFoldDB" id="A0A840VFJ4"/>